<dbReference type="Proteomes" id="UP000184406">
    <property type="component" value="Unassembled WGS sequence"/>
</dbReference>
<dbReference type="Pfam" id="PF25954">
    <property type="entry name" value="Beta-barrel_RND_2"/>
    <property type="match status" value="1"/>
</dbReference>
<evidence type="ECO:0000256" key="1">
    <source>
        <dbReference type="ARBA" id="ARBA00009477"/>
    </source>
</evidence>
<evidence type="ECO:0000259" key="3">
    <source>
        <dbReference type="Pfam" id="PF25917"/>
    </source>
</evidence>
<organism evidence="6 7">
    <name type="scientific">Arenibacter palladensis</name>
    <dbReference type="NCBI Taxonomy" id="237373"/>
    <lineage>
        <taxon>Bacteria</taxon>
        <taxon>Pseudomonadati</taxon>
        <taxon>Bacteroidota</taxon>
        <taxon>Flavobacteriia</taxon>
        <taxon>Flavobacteriales</taxon>
        <taxon>Flavobacteriaceae</taxon>
        <taxon>Arenibacter</taxon>
    </lineage>
</organism>
<dbReference type="Gene3D" id="2.40.50.100">
    <property type="match status" value="1"/>
</dbReference>
<dbReference type="RefSeq" id="WP_072860596.1">
    <property type="nucleotide sequence ID" value="NZ_FQUX01000001.1"/>
</dbReference>
<keyword evidence="2" id="KW-0812">Transmembrane</keyword>
<gene>
    <name evidence="6" type="ORF">SAMN03080594_1011039</name>
</gene>
<reference evidence="7" key="1">
    <citation type="submission" date="2016-11" db="EMBL/GenBank/DDBJ databases">
        <authorList>
            <person name="Varghese N."/>
            <person name="Submissions S."/>
        </authorList>
    </citation>
    <scope>NUCLEOTIDE SEQUENCE [LARGE SCALE GENOMIC DNA]</scope>
    <source>
        <strain evidence="7">DSM 17539</strain>
    </source>
</reference>
<dbReference type="InterPro" id="IPR058637">
    <property type="entry name" value="YknX-like_C"/>
</dbReference>
<feature type="domain" description="YknX-like C-terminal permuted SH3-like" evidence="5">
    <location>
        <begin position="281"/>
        <end position="348"/>
    </location>
</feature>
<dbReference type="Pfam" id="PF25917">
    <property type="entry name" value="BSH_RND"/>
    <property type="match status" value="1"/>
</dbReference>
<dbReference type="SUPFAM" id="SSF111369">
    <property type="entry name" value="HlyD-like secretion proteins"/>
    <property type="match status" value="1"/>
</dbReference>
<sequence length="360" mass="38582">MKIKYIVYTLLFIGLGGLVTYRILQNSEAGKSGSSTGTNTVPIVSGMVLIPQQFNDNISLSGTLEANEQIEIRSEVSGVVESINFAEGSKVAQGQVLFKVNDIELQAQLSKVRTAQKLAAENERRAKLLLEKQAISQEEYDIASADFQSASAESELIAAQLSKATVRAPFSGIIGLRSISKGTYVSPSTAVAKLVNTDQLKITFSIPEKYAAQIKVGTSFTFTTADSKEEYSAKIYAIEPEVEIATRTLKMRATAENPGGKLFPGAFANVILPLETVNDALLVPSESLIPVQNGKKIFIVENGKAKEIDVEIGARTGSSVRVVSGLKVGDTVLTYGVMALKNGTPVKVLLKETESLTAEQ</sequence>
<name>A0A1M4VNR1_9FLAO</name>
<dbReference type="AlphaFoldDB" id="A0A1M4VNR1"/>
<dbReference type="InterPro" id="IPR058792">
    <property type="entry name" value="Beta-barrel_RND_2"/>
</dbReference>
<evidence type="ECO:0000256" key="2">
    <source>
        <dbReference type="SAM" id="Phobius"/>
    </source>
</evidence>
<evidence type="ECO:0000259" key="4">
    <source>
        <dbReference type="Pfam" id="PF25954"/>
    </source>
</evidence>
<dbReference type="InterPro" id="IPR006143">
    <property type="entry name" value="RND_pump_MFP"/>
</dbReference>
<feature type="transmembrane region" description="Helical" evidence="2">
    <location>
        <begin position="6"/>
        <end position="24"/>
    </location>
</feature>
<evidence type="ECO:0000259" key="5">
    <source>
        <dbReference type="Pfam" id="PF25989"/>
    </source>
</evidence>
<dbReference type="InterPro" id="IPR058625">
    <property type="entry name" value="MdtA-like_BSH"/>
</dbReference>
<dbReference type="Gene3D" id="2.40.30.170">
    <property type="match status" value="1"/>
</dbReference>
<dbReference type="OrthoDB" id="9806939at2"/>
<feature type="domain" description="Multidrug resistance protein MdtA-like barrel-sandwich hybrid" evidence="3">
    <location>
        <begin position="68"/>
        <end position="194"/>
    </location>
</feature>
<dbReference type="Gene3D" id="1.10.287.470">
    <property type="entry name" value="Helix hairpin bin"/>
    <property type="match status" value="1"/>
</dbReference>
<accession>A0A1M4VNR1</accession>
<dbReference type="Pfam" id="PF25989">
    <property type="entry name" value="YknX_C"/>
    <property type="match status" value="1"/>
</dbReference>
<dbReference type="GO" id="GO:1990281">
    <property type="term" value="C:efflux pump complex"/>
    <property type="evidence" value="ECO:0007669"/>
    <property type="project" value="TreeGrafter"/>
</dbReference>
<keyword evidence="2" id="KW-1133">Transmembrane helix</keyword>
<dbReference type="PANTHER" id="PTHR30469:SF36">
    <property type="entry name" value="BLL3903 PROTEIN"/>
    <property type="match status" value="1"/>
</dbReference>
<keyword evidence="7" id="KW-1185">Reference proteome</keyword>
<evidence type="ECO:0000313" key="7">
    <source>
        <dbReference type="Proteomes" id="UP000184406"/>
    </source>
</evidence>
<dbReference type="Gene3D" id="2.40.420.20">
    <property type="match status" value="1"/>
</dbReference>
<proteinExistence type="inferred from homology"/>
<keyword evidence="2" id="KW-0472">Membrane</keyword>
<protein>
    <submittedName>
        <fullName evidence="6">Membrane fusion protein, multidrug efflux system</fullName>
    </submittedName>
</protein>
<feature type="domain" description="CusB-like beta-barrel" evidence="4">
    <location>
        <begin position="202"/>
        <end position="272"/>
    </location>
</feature>
<dbReference type="GO" id="GO:0015562">
    <property type="term" value="F:efflux transmembrane transporter activity"/>
    <property type="evidence" value="ECO:0007669"/>
    <property type="project" value="TreeGrafter"/>
</dbReference>
<dbReference type="PANTHER" id="PTHR30469">
    <property type="entry name" value="MULTIDRUG RESISTANCE PROTEIN MDTA"/>
    <property type="match status" value="1"/>
</dbReference>
<evidence type="ECO:0000313" key="6">
    <source>
        <dbReference type="EMBL" id="SHE70483.1"/>
    </source>
</evidence>
<dbReference type="NCBIfam" id="TIGR01730">
    <property type="entry name" value="RND_mfp"/>
    <property type="match status" value="1"/>
</dbReference>
<comment type="similarity">
    <text evidence="1">Belongs to the membrane fusion protein (MFP) (TC 8.A.1) family.</text>
</comment>
<dbReference type="EMBL" id="FQUX01000001">
    <property type="protein sequence ID" value="SHE70483.1"/>
    <property type="molecule type" value="Genomic_DNA"/>
</dbReference>